<reference evidence="9" key="2">
    <citation type="submission" date="2021-03" db="UniProtKB">
        <authorList>
            <consortium name="EnsemblPlants"/>
        </authorList>
    </citation>
    <scope>IDENTIFICATION</scope>
</reference>
<comment type="subcellular location">
    <subcellularLocation>
        <location evidence="1">Cytoplasm</location>
    </subcellularLocation>
</comment>
<reference evidence="9" key="1">
    <citation type="journal article" date="2017" name="Nature">
        <title>The genome of Chenopodium quinoa.</title>
        <authorList>
            <person name="Jarvis D.E."/>
            <person name="Ho Y.S."/>
            <person name="Lightfoot D.J."/>
            <person name="Schmoeckel S.M."/>
            <person name="Li B."/>
            <person name="Borm T.J.A."/>
            <person name="Ohyanagi H."/>
            <person name="Mineta K."/>
            <person name="Michell C.T."/>
            <person name="Saber N."/>
            <person name="Kharbatia N.M."/>
            <person name="Rupper R.R."/>
            <person name="Sharp A.R."/>
            <person name="Dally N."/>
            <person name="Boughton B.A."/>
            <person name="Woo Y.H."/>
            <person name="Gao G."/>
            <person name="Schijlen E.G.W.M."/>
            <person name="Guo X."/>
            <person name="Momin A.A."/>
            <person name="Negrao S."/>
            <person name="Al-Babili S."/>
            <person name="Gehring C."/>
            <person name="Roessner U."/>
            <person name="Jung C."/>
            <person name="Murphy K."/>
            <person name="Arold S.T."/>
            <person name="Gojobori T."/>
            <person name="van der Linden C.G."/>
            <person name="van Loo E.N."/>
            <person name="Jellen E.N."/>
            <person name="Maughan P.J."/>
            <person name="Tester M."/>
        </authorList>
    </citation>
    <scope>NUCLEOTIDE SEQUENCE [LARGE SCALE GENOMIC DNA]</scope>
    <source>
        <strain evidence="9">cv. PI 614886</strain>
    </source>
</reference>
<dbReference type="EnsemblPlants" id="AUR62030802-RA">
    <property type="protein sequence ID" value="AUR62030802-RA:cds"/>
    <property type="gene ID" value="AUR62030802"/>
</dbReference>
<dbReference type="Gramene" id="AUR62030802-RA">
    <property type="protein sequence ID" value="AUR62030802-RA:cds"/>
    <property type="gene ID" value="AUR62030802"/>
</dbReference>
<dbReference type="GO" id="GO:0045159">
    <property type="term" value="F:myosin II binding"/>
    <property type="evidence" value="ECO:0007669"/>
    <property type="project" value="TreeGrafter"/>
</dbReference>
<dbReference type="PROSITE" id="PS50892">
    <property type="entry name" value="V_SNARE"/>
    <property type="match status" value="1"/>
</dbReference>
<dbReference type="CDD" id="cd15873">
    <property type="entry name" value="R-SNARE_STXBP5_6"/>
    <property type="match status" value="1"/>
</dbReference>
<organism evidence="9 10">
    <name type="scientific">Chenopodium quinoa</name>
    <name type="common">Quinoa</name>
    <dbReference type="NCBI Taxonomy" id="63459"/>
    <lineage>
        <taxon>Eukaryota</taxon>
        <taxon>Viridiplantae</taxon>
        <taxon>Streptophyta</taxon>
        <taxon>Embryophyta</taxon>
        <taxon>Tracheophyta</taxon>
        <taxon>Spermatophyta</taxon>
        <taxon>Magnoliopsida</taxon>
        <taxon>eudicotyledons</taxon>
        <taxon>Gunneridae</taxon>
        <taxon>Pentapetalae</taxon>
        <taxon>Caryophyllales</taxon>
        <taxon>Chenopodiaceae</taxon>
        <taxon>Chenopodioideae</taxon>
        <taxon>Atripliceae</taxon>
        <taxon>Chenopodium</taxon>
    </lineage>
</organism>
<evidence type="ECO:0000256" key="2">
    <source>
        <dbReference type="ARBA" id="ARBA00008070"/>
    </source>
</evidence>
<proteinExistence type="inferred from homology"/>
<evidence type="ECO:0000313" key="10">
    <source>
        <dbReference type="Proteomes" id="UP000596660"/>
    </source>
</evidence>
<dbReference type="AlphaFoldDB" id="A0A803MK69"/>
<dbReference type="SMART" id="SM00320">
    <property type="entry name" value="WD40"/>
    <property type="match status" value="4"/>
</dbReference>
<dbReference type="PANTHER" id="PTHR10241">
    <property type="entry name" value="LETHAL 2 GIANT LARVAE PROTEIN"/>
    <property type="match status" value="1"/>
</dbReference>
<dbReference type="InterPro" id="IPR015943">
    <property type="entry name" value="WD40/YVTN_repeat-like_dom_sf"/>
</dbReference>
<dbReference type="Gene3D" id="1.20.5.110">
    <property type="match status" value="1"/>
</dbReference>
<dbReference type="SUPFAM" id="SSF50978">
    <property type="entry name" value="WD40 repeat-like"/>
    <property type="match status" value="2"/>
</dbReference>
<evidence type="ECO:0000256" key="7">
    <source>
        <dbReference type="SAM" id="MobiDB-lite"/>
    </source>
</evidence>
<evidence type="ECO:0000256" key="5">
    <source>
        <dbReference type="PROSITE-ProRule" id="PRU00290"/>
    </source>
</evidence>
<dbReference type="PANTHER" id="PTHR10241:SF25">
    <property type="entry name" value="TOMOSYN, ISOFORM C"/>
    <property type="match status" value="1"/>
</dbReference>
<dbReference type="GO" id="GO:0005886">
    <property type="term" value="C:plasma membrane"/>
    <property type="evidence" value="ECO:0007669"/>
    <property type="project" value="TreeGrafter"/>
</dbReference>
<protein>
    <recommendedName>
        <fullName evidence="8">V-SNARE coiled-coil homology domain-containing protein</fullName>
    </recommendedName>
</protein>
<dbReference type="InterPro" id="IPR036322">
    <property type="entry name" value="WD40_repeat_dom_sf"/>
</dbReference>
<dbReference type="Proteomes" id="UP000596660">
    <property type="component" value="Unplaced"/>
</dbReference>
<dbReference type="InterPro" id="IPR042855">
    <property type="entry name" value="V_SNARE_CC"/>
</dbReference>
<evidence type="ECO:0000256" key="6">
    <source>
        <dbReference type="SAM" id="Coils"/>
    </source>
</evidence>
<dbReference type="GO" id="GO:0005096">
    <property type="term" value="F:GTPase activator activity"/>
    <property type="evidence" value="ECO:0007669"/>
    <property type="project" value="TreeGrafter"/>
</dbReference>
<name>A0A803MK69_CHEQI</name>
<feature type="region of interest" description="Disordered" evidence="7">
    <location>
        <begin position="754"/>
        <end position="788"/>
    </location>
</feature>
<evidence type="ECO:0000259" key="8">
    <source>
        <dbReference type="PROSITE" id="PS50892"/>
    </source>
</evidence>
<accession>A0A803MK69</accession>
<keyword evidence="4" id="KW-0963">Cytoplasm</keyword>
<dbReference type="Gene3D" id="2.130.10.10">
    <property type="entry name" value="YVTN repeat-like/Quinoprotein amine dehydrogenase"/>
    <property type="match status" value="2"/>
</dbReference>
<dbReference type="SUPFAM" id="SSF58038">
    <property type="entry name" value="SNARE fusion complex"/>
    <property type="match status" value="1"/>
</dbReference>
<feature type="coiled-coil region" evidence="6">
    <location>
        <begin position="1071"/>
        <end position="1098"/>
    </location>
</feature>
<keyword evidence="10" id="KW-1185">Reference proteome</keyword>
<dbReference type="GO" id="GO:0019905">
    <property type="term" value="F:syntaxin binding"/>
    <property type="evidence" value="ECO:0007669"/>
    <property type="project" value="TreeGrafter"/>
</dbReference>
<evidence type="ECO:0000256" key="4">
    <source>
        <dbReference type="ARBA" id="ARBA00022490"/>
    </source>
</evidence>
<dbReference type="GO" id="GO:0006887">
    <property type="term" value="P:exocytosis"/>
    <property type="evidence" value="ECO:0007669"/>
    <property type="project" value="UniProtKB-KW"/>
</dbReference>
<dbReference type="GO" id="GO:0005737">
    <property type="term" value="C:cytoplasm"/>
    <property type="evidence" value="ECO:0007669"/>
    <property type="project" value="UniProtKB-SubCell"/>
</dbReference>
<comment type="similarity">
    <text evidence="2">Belongs to the WD repeat L(2)GL family.</text>
</comment>
<feature type="domain" description="V-SNARE coiled-coil homology" evidence="8">
    <location>
        <begin position="1059"/>
        <end position="1119"/>
    </location>
</feature>
<feature type="compositionally biased region" description="Basic and acidic residues" evidence="7">
    <location>
        <begin position="771"/>
        <end position="788"/>
    </location>
</feature>
<keyword evidence="5 6" id="KW-0175">Coiled coil</keyword>
<dbReference type="InterPro" id="IPR001680">
    <property type="entry name" value="WD40_rpt"/>
</dbReference>
<evidence type="ECO:0000256" key="1">
    <source>
        <dbReference type="ARBA" id="ARBA00004496"/>
    </source>
</evidence>
<evidence type="ECO:0000313" key="9">
    <source>
        <dbReference type="EnsemblPlants" id="AUR62030802-RA:cds"/>
    </source>
</evidence>
<sequence length="1148" mass="126342">MQQDLPHGNLKPTDLDPHIRIHFGIPSTASILAIDPIQQLLAVGTLDGRIKVIGGYNIEALLISPREMPYKNLEEPQDHYIGPDTLGNHALDGSLNLDVFAECDRFVGDEHGMVSVVQYGTEDEKLVNMPYHISPVYISEKTGISFPNDQSVVGVLPQPSSSGNRQVIPQLRENPYREIVFWTFSYGGQDFVKDLYGAVLILPHPCVYPLSSSEVPYNLCKNNNERLLIAYQYGLFVLWDVLESKVIVLKGDNDLRIKDHLSESPSNLAVDPLEDAHEHMNEKEISALCWASSVGSMLAVGYIDGDILLWNIPRGSFLKSKSAGVSCDDVVKLQLSSAEKRLPVIFLCWGESSISQSSCGGQLFVYGGCEIGSEEVITVVSLQWSLGMEMLKSVRRVDFSLIGAFADMVTSSSLETTVKSNFDGLFVLTRPGKLQFYCMENLSALLSQSEKKSSVSGTESPVVIPISDPLMTVAKMSLQPSDGNLAKWLSEMATVSSNVAEGSKWPLTGGLQREITSDEEDAQKIIYIIGYQDGSVRIWDATTPIFPLVSVIEGQVHGVANASSNVSVTKIDFCASMMNLAVGTHCGEVRVYSLNNEAGATKLHWINHSERIVYDVPLQKGPQCRAVFSLVNSSVQALHFSASGAKLAVGFESSHVAALDMISLSVLFSTDSVANSSFPVISFISKEFSDAHGYSRGPKHLGTKNMEQPGEELFTVTEDAKISVVDCQTGSPISSRPLHLKEHTAVKGSCFMSASSSEHHDQSNKETNIVDESKQDTSSKRGDLKDTGAGHLSMHGERLLDSLLLLCCENTLRLYYTKSILQGEDKPISKVKLAKPCSWTSIFKKDDKVVGLILVYQSGDLEVRSFPDLELLTESSLISILRWNMRPNMKLASCTDHGLICLANGSELAFLSLSTSEFETRFLEFLPLLHDKVVAAAADAAISISMKQKKQAPPTGIIGDIVKGFKKEKPNNAKDNPPGNLYKLQEAFSRPVVPDSSINTVEEKEEEELDIDDIEIDEPVMESSTSSHQAKEKTTKAEKDRLFEGASVNLKPRTRTPEEIMAAYKGTEYASAAAERARNKLLERQEKLERINQRSEDLRYEAENFASMANELVKTMEICGLQEDIWTDEAICGLQEDTWKDETANSEP</sequence>
<dbReference type="OMA" id="WINHSER"/>
<keyword evidence="3" id="KW-0268">Exocytosis</keyword>
<evidence type="ECO:0000256" key="3">
    <source>
        <dbReference type="ARBA" id="ARBA00022483"/>
    </source>
</evidence>
<dbReference type="GO" id="GO:0006893">
    <property type="term" value="P:Golgi to plasma membrane transport"/>
    <property type="evidence" value="ECO:0007669"/>
    <property type="project" value="TreeGrafter"/>
</dbReference>